<dbReference type="PROSITE" id="PS50096">
    <property type="entry name" value="IQ"/>
    <property type="match status" value="3"/>
</dbReference>
<dbReference type="CDD" id="cd23767">
    <property type="entry name" value="IQCD"/>
    <property type="match status" value="1"/>
</dbReference>
<feature type="region of interest" description="Disordered" evidence="1">
    <location>
        <begin position="371"/>
        <end position="402"/>
    </location>
</feature>
<reference evidence="2 3" key="1">
    <citation type="journal article" date="2021" name="Elife">
        <title>Chloroplast acquisition without the gene transfer in kleptoplastic sea slugs, Plakobranchus ocellatus.</title>
        <authorList>
            <person name="Maeda T."/>
            <person name="Takahashi S."/>
            <person name="Yoshida T."/>
            <person name="Shimamura S."/>
            <person name="Takaki Y."/>
            <person name="Nagai Y."/>
            <person name="Toyoda A."/>
            <person name="Suzuki Y."/>
            <person name="Arimoto A."/>
            <person name="Ishii H."/>
            <person name="Satoh N."/>
            <person name="Nishiyama T."/>
            <person name="Hasebe M."/>
            <person name="Maruyama T."/>
            <person name="Minagawa J."/>
            <person name="Obokata J."/>
            <person name="Shigenobu S."/>
        </authorList>
    </citation>
    <scope>NUCLEOTIDE SEQUENCE [LARGE SCALE GENOMIC DNA]</scope>
</reference>
<proteinExistence type="predicted"/>
<organism evidence="2 3">
    <name type="scientific">Elysia marginata</name>
    <dbReference type="NCBI Taxonomy" id="1093978"/>
    <lineage>
        <taxon>Eukaryota</taxon>
        <taxon>Metazoa</taxon>
        <taxon>Spiralia</taxon>
        <taxon>Lophotrochozoa</taxon>
        <taxon>Mollusca</taxon>
        <taxon>Gastropoda</taxon>
        <taxon>Heterobranchia</taxon>
        <taxon>Euthyneura</taxon>
        <taxon>Panpulmonata</taxon>
        <taxon>Sacoglossa</taxon>
        <taxon>Placobranchoidea</taxon>
        <taxon>Plakobranchidae</taxon>
        <taxon>Elysia</taxon>
    </lineage>
</organism>
<dbReference type="AlphaFoldDB" id="A0AAV4ILR7"/>
<dbReference type="InterPro" id="IPR027417">
    <property type="entry name" value="P-loop_NTPase"/>
</dbReference>
<dbReference type="PANTHER" id="PTHR35978:SF1">
    <property type="entry name" value="IQ DOMAIN-CONTAINING PROTEIN M"/>
    <property type="match status" value="1"/>
</dbReference>
<feature type="region of interest" description="Disordered" evidence="1">
    <location>
        <begin position="235"/>
        <end position="306"/>
    </location>
</feature>
<dbReference type="Pfam" id="PF00612">
    <property type="entry name" value="IQ"/>
    <property type="match status" value="3"/>
</dbReference>
<evidence type="ECO:0000313" key="3">
    <source>
        <dbReference type="Proteomes" id="UP000762676"/>
    </source>
</evidence>
<dbReference type="EMBL" id="BMAT01002665">
    <property type="protein sequence ID" value="GFS11314.1"/>
    <property type="molecule type" value="Genomic_DNA"/>
</dbReference>
<comment type="caution">
    <text evidence="2">The sequence shown here is derived from an EMBL/GenBank/DDBJ whole genome shotgun (WGS) entry which is preliminary data.</text>
</comment>
<dbReference type="Proteomes" id="UP000762676">
    <property type="component" value="Unassembled WGS sequence"/>
</dbReference>
<dbReference type="Gene3D" id="1.20.5.190">
    <property type="match status" value="1"/>
</dbReference>
<feature type="compositionally biased region" description="Basic and acidic residues" evidence="1">
    <location>
        <begin position="102"/>
        <end position="113"/>
    </location>
</feature>
<dbReference type="SUPFAM" id="SSF52540">
    <property type="entry name" value="P-loop containing nucleoside triphosphate hydrolases"/>
    <property type="match status" value="1"/>
</dbReference>
<feature type="compositionally biased region" description="Polar residues" evidence="1">
    <location>
        <begin position="279"/>
        <end position="289"/>
    </location>
</feature>
<sequence length="831" mass="94310">MDELQGASKFLRQYREASCLAFVETWFNQNTSKTASNIDNFFVFRSDRTQEAGKNRGGGVCLYVNDRPGAEWEVTPIQVPDPNYDVDALNAAVNEELQSLDRTADEQTLDRGEVTGLDKQQTTDRASSHVEVKAVAPSGPRPATAWERSIPLQDLSPSEEWRFSLEEELLILKGDSKKTDHFCDVQLDSTIPGVDTRDSMSTKVQRSAGRMPTQSHTAASSHMLAYSRRYSDALRRAPPLRTPPSIPTPQPSARRKGSRGGSGPVLAELERHARRSRSPRNLMNTVNTLRSDDGLRPDSDRSHISQDPFMGMTLQVCRLPTSSRGRCSQVSGDTDFDFNAQLLQSLSSYPAHMSREPSFLHSINETQDYTGTGPQVSAYSQRRTSGQTVRKPTTAPSLEWARSQTGRSEDLGLYRNSTWTSIGSRQNQSRQATGIDPRTMIVGRPYSKAGRPIAQCSKVPDPDELFDAVVKQKEAAAAVDIQRIFRGYVARSVYKNLLSEEIKRKEDERRAAVKIQSMYRGHISRKQAIYNRSPLNPDLIKWSKDVKTIQDENSQKRQVKMEALANEMSENHRVAAQKISTIGPHVEVYDIYHPKKTGPTKKELNQAAIKIQKFVRGWMIRRKMEKLSRKAVWYGSNFQKMVKEYKTMLKRVQHQHGVDKASTPFSISDMNNYIDTRRRYESVFEKKSFGGELEHGDIEAFFRECDLYPSQAEVEEAMDVTMRGQSSKRDSKGLKKKELMDMIFYIYTPSATQLKGTRQSTWMSPIIEGQEARKLLGSEFVEPAPLAPCAKLVIDTKREQRLKEQAQKEADERRRINEEREKAETDLTKQQ</sequence>
<gene>
    <name evidence="2" type="ORF">ElyMa_001344800</name>
</gene>
<evidence type="ECO:0000256" key="1">
    <source>
        <dbReference type="SAM" id="MobiDB-lite"/>
    </source>
</evidence>
<feature type="region of interest" description="Disordered" evidence="1">
    <location>
        <begin position="802"/>
        <end position="831"/>
    </location>
</feature>
<name>A0AAV4ILR7_9GAST</name>
<protein>
    <submittedName>
        <fullName evidence="2">Abnormal spindle-like microcephaly-associated protein homolog</fullName>
    </submittedName>
</protein>
<evidence type="ECO:0000313" key="2">
    <source>
        <dbReference type="EMBL" id="GFS11314.1"/>
    </source>
</evidence>
<dbReference type="SMART" id="SM00015">
    <property type="entry name" value="IQ"/>
    <property type="match status" value="3"/>
</dbReference>
<feature type="compositionally biased region" description="Basic and acidic residues" evidence="1">
    <location>
        <begin position="290"/>
        <end position="304"/>
    </location>
</feature>
<keyword evidence="3" id="KW-1185">Reference proteome</keyword>
<dbReference type="InterPro" id="IPR000048">
    <property type="entry name" value="IQ_motif_EF-hand-BS"/>
</dbReference>
<feature type="region of interest" description="Disordered" evidence="1">
    <location>
        <begin position="101"/>
        <end position="129"/>
    </location>
</feature>
<dbReference type="PANTHER" id="PTHR35978">
    <property type="entry name" value="IQ DOMAIN-CONTAINING PROTEIN M"/>
    <property type="match status" value="1"/>
</dbReference>
<feature type="compositionally biased region" description="Pro residues" evidence="1">
    <location>
        <begin position="240"/>
        <end position="250"/>
    </location>
</feature>
<accession>A0AAV4ILR7</accession>